<dbReference type="PROSITE" id="PS51192">
    <property type="entry name" value="HELICASE_ATP_BIND_1"/>
    <property type="match status" value="1"/>
</dbReference>
<feature type="compositionally biased region" description="Basic and acidic residues" evidence="8">
    <location>
        <begin position="669"/>
        <end position="681"/>
    </location>
</feature>
<dbReference type="CDD" id="cd17964">
    <property type="entry name" value="DEADc_MSS116"/>
    <property type="match status" value="1"/>
</dbReference>
<dbReference type="PANTHER" id="PTHR24031">
    <property type="entry name" value="RNA HELICASE"/>
    <property type="match status" value="1"/>
</dbReference>
<dbReference type="AlphaFoldDB" id="A0A439CS86"/>
<comment type="function">
    <text evidence="7">RNA helicase.</text>
</comment>
<comment type="catalytic activity">
    <reaction evidence="7">
        <text>ATP + H2O = ADP + phosphate + H(+)</text>
        <dbReference type="Rhea" id="RHEA:13065"/>
        <dbReference type="ChEBI" id="CHEBI:15377"/>
        <dbReference type="ChEBI" id="CHEBI:15378"/>
        <dbReference type="ChEBI" id="CHEBI:30616"/>
        <dbReference type="ChEBI" id="CHEBI:43474"/>
        <dbReference type="ChEBI" id="CHEBI:456216"/>
        <dbReference type="EC" id="3.6.4.13"/>
    </reaction>
</comment>
<accession>A0A439CS86</accession>
<protein>
    <recommendedName>
        <fullName evidence="7">ATP-dependent RNA helicase</fullName>
        <ecNumber evidence="7">3.6.4.13</ecNumber>
    </recommendedName>
</protein>
<dbReference type="SUPFAM" id="SSF52540">
    <property type="entry name" value="P-loop containing nucleoside triphosphate hydrolases"/>
    <property type="match status" value="2"/>
</dbReference>
<keyword evidence="4 6" id="KW-0067">ATP-binding</keyword>
<keyword evidence="5 7" id="KW-0694">RNA-binding</keyword>
<dbReference type="Gene3D" id="3.40.50.300">
    <property type="entry name" value="P-loop containing nucleotide triphosphate hydrolases"/>
    <property type="match status" value="2"/>
</dbReference>
<evidence type="ECO:0000313" key="11">
    <source>
        <dbReference type="EMBL" id="RWA05045.1"/>
    </source>
</evidence>
<evidence type="ECO:0000313" key="12">
    <source>
        <dbReference type="Proteomes" id="UP000286045"/>
    </source>
</evidence>
<dbReference type="InterPro" id="IPR011545">
    <property type="entry name" value="DEAD/DEAH_box_helicase_dom"/>
</dbReference>
<evidence type="ECO:0000256" key="3">
    <source>
        <dbReference type="ARBA" id="ARBA00022806"/>
    </source>
</evidence>
<dbReference type="InterPro" id="IPR001650">
    <property type="entry name" value="Helicase_C-like"/>
</dbReference>
<dbReference type="GO" id="GO:0016787">
    <property type="term" value="F:hydrolase activity"/>
    <property type="evidence" value="ECO:0007669"/>
    <property type="project" value="UniProtKB-KW"/>
</dbReference>
<keyword evidence="2 6" id="KW-0378">Hydrolase</keyword>
<dbReference type="STRING" id="363999.A0A439CS86"/>
<feature type="domain" description="Helicase C-terminal" evidence="10">
    <location>
        <begin position="336"/>
        <end position="499"/>
    </location>
</feature>
<keyword evidence="12" id="KW-1185">Reference proteome</keyword>
<dbReference type="GO" id="GO:0003723">
    <property type="term" value="F:RNA binding"/>
    <property type="evidence" value="ECO:0007669"/>
    <property type="project" value="UniProtKB-UniRule"/>
</dbReference>
<comment type="caution">
    <text evidence="11">The sequence shown here is derived from an EMBL/GenBank/DDBJ whole genome shotgun (WGS) entry which is preliminary data.</text>
</comment>
<dbReference type="EC" id="3.6.4.13" evidence="7"/>
<dbReference type="GO" id="GO:0003724">
    <property type="term" value="F:RNA helicase activity"/>
    <property type="evidence" value="ECO:0007669"/>
    <property type="project" value="UniProtKB-EC"/>
</dbReference>
<dbReference type="InterPro" id="IPR014001">
    <property type="entry name" value="Helicase_ATP-bd"/>
</dbReference>
<comment type="similarity">
    <text evidence="6">Belongs to the DEAD box helicase family.</text>
</comment>
<gene>
    <name evidence="11" type="ORF">EKO27_g10063</name>
</gene>
<feature type="compositionally biased region" description="Gly residues" evidence="8">
    <location>
        <begin position="623"/>
        <end position="645"/>
    </location>
</feature>
<dbReference type="InterPro" id="IPR000629">
    <property type="entry name" value="RNA-helicase_DEAD-box_CS"/>
</dbReference>
<evidence type="ECO:0000259" key="9">
    <source>
        <dbReference type="PROSITE" id="PS51192"/>
    </source>
</evidence>
<keyword evidence="1 6" id="KW-0547">Nucleotide-binding</keyword>
<dbReference type="PROSITE" id="PS00039">
    <property type="entry name" value="DEAD_ATP_HELICASE"/>
    <property type="match status" value="1"/>
</dbReference>
<reference evidence="11 12" key="1">
    <citation type="submission" date="2018-12" db="EMBL/GenBank/DDBJ databases">
        <title>Draft genome sequence of Xylaria grammica IHI A82.</title>
        <authorList>
            <person name="Buettner E."/>
            <person name="Kellner H."/>
        </authorList>
    </citation>
    <scope>NUCLEOTIDE SEQUENCE [LARGE SCALE GENOMIC DNA]</scope>
    <source>
        <strain evidence="11 12">IHI A82</strain>
    </source>
</reference>
<dbReference type="GO" id="GO:0005524">
    <property type="term" value="F:ATP binding"/>
    <property type="evidence" value="ECO:0007669"/>
    <property type="project" value="UniProtKB-UniRule"/>
</dbReference>
<feature type="compositionally biased region" description="Basic and acidic residues" evidence="8">
    <location>
        <begin position="609"/>
        <end position="622"/>
    </location>
</feature>
<comment type="domain">
    <text evidence="7">The Q motif is unique to and characteristic of the DEAD box family of RNA helicases and controls ATP binding and hydrolysis.</text>
</comment>
<dbReference type="SMART" id="SM00487">
    <property type="entry name" value="DEXDc"/>
    <property type="match status" value="1"/>
</dbReference>
<dbReference type="EMBL" id="RYZI01000485">
    <property type="protein sequence ID" value="RWA05045.1"/>
    <property type="molecule type" value="Genomic_DNA"/>
</dbReference>
<dbReference type="CDD" id="cd18787">
    <property type="entry name" value="SF2_C_DEAD"/>
    <property type="match status" value="1"/>
</dbReference>
<dbReference type="Proteomes" id="UP000286045">
    <property type="component" value="Unassembled WGS sequence"/>
</dbReference>
<feature type="compositionally biased region" description="Low complexity" evidence="8">
    <location>
        <begin position="646"/>
        <end position="668"/>
    </location>
</feature>
<sequence>MFKASIQRQVRLGNVARQFSTVSLMRNSRSEHLAILRQTPSQPALRRLAPRYAFSHLYSTQSASAQANREGEFAPVSSAPVTRFSELSRLGVNTRLIEALTRGMGYDAMTEVQAMAINPALKGSDMVAQAKTGTGKTLAFLVPVFQRVLMDQPDLADIRNRRRSSSENIRAIILSPTRELAEQIGVEARKLAKNTGIVVQTAVGGTRKREALQKMWREGCDVLVATPGRLNDLLSDPGARVAAPKLQAFVLDEADRMLDVGFSDEIRDIQNSLPSKNEVERQTLLFSATIPRDVVHLAKSMVRPDNFQFVQTIKEDDVATHERVPQHLVAVQGFENLFPTILDIANKAMAAKDSELPFKAIVFFSNTATVQFAYEVFRQTELFARGSGVDIFGIHSKLTQSQRTRSADYFRRAKSAVLFSSDVTARGMDFPNVTDVIQVGLPPDRDQYIHRVGRTGRAGNSGKGWLILAQEEVPEARHRLPGLPIKPNETIESAKHVLGQTPASPDVSKFFSQLSEAYSRTHKSSFRAVYLAFLGQKFGRYYRIDDAVNLLNNWCLRGMGWTEQPAVSPKVAHNRNLTRTRGVRIGIDVDEEPLPSRFGGNNDFPYRLRRGDNNFGGRDDNFGGRGGSYGGRSGSYGGRSGGYGGRSSNYGGRNDNSNRGRGRSSGNSFEDRFSSRADTGSRGHQRASF</sequence>
<dbReference type="Pfam" id="PF00271">
    <property type="entry name" value="Helicase_C"/>
    <property type="match status" value="1"/>
</dbReference>
<dbReference type="InterPro" id="IPR027417">
    <property type="entry name" value="P-loop_NTPase"/>
</dbReference>
<evidence type="ECO:0000256" key="7">
    <source>
        <dbReference type="RuleBase" id="RU365068"/>
    </source>
</evidence>
<dbReference type="Pfam" id="PF00270">
    <property type="entry name" value="DEAD"/>
    <property type="match status" value="1"/>
</dbReference>
<feature type="domain" description="Helicase ATP-binding" evidence="9">
    <location>
        <begin position="117"/>
        <end position="308"/>
    </location>
</feature>
<evidence type="ECO:0000256" key="5">
    <source>
        <dbReference type="ARBA" id="ARBA00022884"/>
    </source>
</evidence>
<dbReference type="PROSITE" id="PS51194">
    <property type="entry name" value="HELICASE_CTER"/>
    <property type="match status" value="1"/>
</dbReference>
<name>A0A439CS86_9PEZI</name>
<organism evidence="11 12">
    <name type="scientific">Xylaria grammica</name>
    <dbReference type="NCBI Taxonomy" id="363999"/>
    <lineage>
        <taxon>Eukaryota</taxon>
        <taxon>Fungi</taxon>
        <taxon>Dikarya</taxon>
        <taxon>Ascomycota</taxon>
        <taxon>Pezizomycotina</taxon>
        <taxon>Sordariomycetes</taxon>
        <taxon>Xylariomycetidae</taxon>
        <taxon>Xylariales</taxon>
        <taxon>Xylariaceae</taxon>
        <taxon>Xylaria</taxon>
    </lineage>
</organism>
<evidence type="ECO:0000256" key="2">
    <source>
        <dbReference type="ARBA" id="ARBA00022801"/>
    </source>
</evidence>
<keyword evidence="3 6" id="KW-0347">Helicase</keyword>
<feature type="region of interest" description="Disordered" evidence="8">
    <location>
        <begin position="594"/>
        <end position="689"/>
    </location>
</feature>
<evidence type="ECO:0000259" key="10">
    <source>
        <dbReference type="PROSITE" id="PS51194"/>
    </source>
</evidence>
<evidence type="ECO:0000256" key="8">
    <source>
        <dbReference type="SAM" id="MobiDB-lite"/>
    </source>
</evidence>
<evidence type="ECO:0000256" key="1">
    <source>
        <dbReference type="ARBA" id="ARBA00022741"/>
    </source>
</evidence>
<evidence type="ECO:0000256" key="6">
    <source>
        <dbReference type="RuleBase" id="RU000492"/>
    </source>
</evidence>
<proteinExistence type="inferred from homology"/>
<dbReference type="SMART" id="SM00490">
    <property type="entry name" value="HELICc"/>
    <property type="match status" value="1"/>
</dbReference>
<evidence type="ECO:0000256" key="4">
    <source>
        <dbReference type="ARBA" id="ARBA00022840"/>
    </source>
</evidence>